<organism evidence="3 4">
    <name type="scientific">Pararhodobacter aggregans</name>
    <dbReference type="NCBI Taxonomy" id="404875"/>
    <lineage>
        <taxon>Bacteria</taxon>
        <taxon>Pseudomonadati</taxon>
        <taxon>Pseudomonadota</taxon>
        <taxon>Alphaproteobacteria</taxon>
        <taxon>Rhodobacterales</taxon>
        <taxon>Paracoccaceae</taxon>
        <taxon>Pararhodobacter</taxon>
    </lineage>
</organism>
<reference evidence="3 4" key="1">
    <citation type="journal article" date="2011" name="Syst. Appl. Microbiol.">
        <title>Defluviimonas denitrificans gen. nov., sp. nov., and Pararhodobacter aggregans gen. nov., sp. nov., non-phototrophic Rhodobacteraceae from the biofilter of a marine aquaculture.</title>
        <authorList>
            <person name="Foesel B.U."/>
            <person name="Drake H.L."/>
            <person name="Schramm A."/>
        </authorList>
    </citation>
    <scope>NUCLEOTIDE SEQUENCE [LARGE SCALE GENOMIC DNA]</scope>
    <source>
        <strain evidence="3 4">D1-19</strain>
    </source>
</reference>
<feature type="signal peptide" evidence="2">
    <location>
        <begin position="1"/>
        <end position="29"/>
    </location>
</feature>
<evidence type="ECO:0000256" key="1">
    <source>
        <dbReference type="SAM" id="MobiDB-lite"/>
    </source>
</evidence>
<gene>
    <name evidence="3" type="ORF">DDE23_07245</name>
</gene>
<feature type="chain" id="PRO_5015587040" evidence="2">
    <location>
        <begin position="30"/>
        <end position="1132"/>
    </location>
</feature>
<feature type="region of interest" description="Disordered" evidence="1">
    <location>
        <begin position="1110"/>
        <end position="1132"/>
    </location>
</feature>
<feature type="region of interest" description="Disordered" evidence="1">
    <location>
        <begin position="436"/>
        <end position="457"/>
    </location>
</feature>
<proteinExistence type="predicted"/>
<dbReference type="EMBL" id="QDDR01000003">
    <property type="protein sequence ID" value="PVE47932.1"/>
    <property type="molecule type" value="Genomic_DNA"/>
</dbReference>
<evidence type="ECO:0000256" key="2">
    <source>
        <dbReference type="SAM" id="SignalP"/>
    </source>
</evidence>
<dbReference type="RefSeq" id="WP_107751305.1">
    <property type="nucleotide sequence ID" value="NZ_QBKF01000004.1"/>
</dbReference>
<dbReference type="OrthoDB" id="7869684at2"/>
<feature type="compositionally biased region" description="Low complexity" evidence="1">
    <location>
        <begin position="436"/>
        <end position="451"/>
    </location>
</feature>
<feature type="compositionally biased region" description="Low complexity" evidence="1">
    <location>
        <begin position="236"/>
        <end position="253"/>
    </location>
</feature>
<keyword evidence="4" id="KW-1185">Reference proteome</keyword>
<feature type="region of interest" description="Disordered" evidence="1">
    <location>
        <begin position="982"/>
        <end position="1028"/>
    </location>
</feature>
<feature type="compositionally biased region" description="Pro residues" evidence="1">
    <location>
        <begin position="1118"/>
        <end position="1132"/>
    </location>
</feature>
<evidence type="ECO:0000313" key="3">
    <source>
        <dbReference type="EMBL" id="PVE47932.1"/>
    </source>
</evidence>
<dbReference type="Proteomes" id="UP000244810">
    <property type="component" value="Unassembled WGS sequence"/>
</dbReference>
<dbReference type="AlphaFoldDB" id="A0A2T7UTE4"/>
<evidence type="ECO:0000313" key="4">
    <source>
        <dbReference type="Proteomes" id="UP000244810"/>
    </source>
</evidence>
<sequence>MTAFSLRGSTALVALSVSLTIAVPFTAVGQSSPEVTAPEAPIPEIVAPQVAEPAIAAPAAPAAPAAEAPWQTVTRLGLRFEVPPGAVLPDAAEGLREAAVSTIGANGVGARMGIRLLDTAERESMPAPDAPEMAAFLSDLSGVPVTATGVEMTLGTWRLIAYGGSGAIPASGGGTLDARMLYLISAEPDANGQALMVAVFSAGLGDGVAAELEAHFIGSLAPADDMPGAEAEEPEAATATAPEPPAASAEADPTAPLLAAVEAMPLPARVTPEGWERHSAFGLSVAAPAEAEMTDRSNRRNPEVSFRLRPDGSGTELRIALAAMSAEELSALGIAPGTPGFLEMIAQGAGIPTAESPRRILVGDRGMVIYVGMGLRERQPNRGEYEHTLSLIAEEPDAEGNYAVVGATARGYAPDEAETLVNQVIASVAPEIVEAAPATTETPPETGPATEDATDDTTSGFDAIAAALPAPSGTMPEGWDAVEAMGVRMAVPPGLDVEADPEGRGLDIGGRDEAARTEIEMGGVLAAPDRLAPFDGPPGSPRFAEGLARWARVEVRDSGRELPLGGRSMRLYIASGEQEETPQLGGRVTGFYLVSMQPDAAGDTLILGGAFRGYAEADAVALIGQIVASLGDAAPSAAPVAVAVAETPILPGFAAIRLPAGVTVLQEDRNERSADLFLGEAGAPPQTRLNAGRLMGRPLERQLDRMLHEVDALTEAEIGGMPVWVIHGTATHSLEDRPADAAARIPAQLVVPQLCEEGAPVYLLGILGAPGDEARIDAMLPQLVLQRPEGAGECPPSVMDGVRAMIAADTGTSGTGAAPITLPQSPAVPEGWARHSRFGLTFAAPAEMEMRRERLLADRMEYWLQARDGAGEVSEEISLRIFTPTSLGDMPLQTPDQPGFAAMLSGFGEITVAESGERMVLGDVTLRAFRGDSNIDGRLVRLLYLIAEAPSANGLSPWLVVRSAGQTSDAALGFERDVLASLSGSPEIPPQTEEPAPDRTPPTAEPPRTQSPVASTASPEAQAFQAARTDGSTEALLAYLAAYPRGLHSGDARTMLRERGIVPPDERRPIAPVTDPEAMDWQRALDEARMEGFWTYLKMWPQGLHADEARARLDQLRPPAPVPYAPSPRPMK</sequence>
<accession>A0A2T7UTE4</accession>
<protein>
    <submittedName>
        <fullName evidence="3">Uncharacterized protein</fullName>
    </submittedName>
</protein>
<keyword evidence="2" id="KW-0732">Signal</keyword>
<name>A0A2T7UTE4_9RHOB</name>
<feature type="region of interest" description="Disordered" evidence="1">
    <location>
        <begin position="221"/>
        <end position="253"/>
    </location>
</feature>
<feature type="compositionally biased region" description="Polar residues" evidence="1">
    <location>
        <begin position="1008"/>
        <end position="1019"/>
    </location>
</feature>
<comment type="caution">
    <text evidence="3">The sequence shown here is derived from an EMBL/GenBank/DDBJ whole genome shotgun (WGS) entry which is preliminary data.</text>
</comment>